<accession>A0A4D5S4X6</accession>
<evidence type="ECO:0000256" key="1">
    <source>
        <dbReference type="SAM" id="SignalP"/>
    </source>
</evidence>
<dbReference type="VEuPathDB" id="VectorBase:ISCP_024616"/>
<feature type="chain" id="PRO_5020024492" evidence="1">
    <location>
        <begin position="26"/>
        <end position="105"/>
    </location>
</feature>
<feature type="signal peptide" evidence="1">
    <location>
        <begin position="1"/>
        <end position="25"/>
    </location>
</feature>
<dbReference type="VEuPathDB" id="VectorBase:ISCI011135"/>
<name>A0A4D5S4X6_IXOSC</name>
<proteinExistence type="predicted"/>
<keyword evidence="1" id="KW-0732">Signal</keyword>
<dbReference type="EMBL" id="GHJT01010741">
    <property type="protein sequence ID" value="MOY44712.1"/>
    <property type="molecule type" value="Transcribed_RNA"/>
</dbReference>
<protein>
    <submittedName>
        <fullName evidence="2">Putative secreted protein</fullName>
    </submittedName>
</protein>
<dbReference type="AlphaFoldDB" id="A0A4D5S4X6"/>
<reference evidence="2" key="1">
    <citation type="submission" date="2019-04" db="EMBL/GenBank/DDBJ databases">
        <title>An insight into the mialome of Ixodes scapularis.</title>
        <authorList>
            <person name="Ribeiro J.M."/>
            <person name="Mather T.N."/>
            <person name="Karim S."/>
        </authorList>
    </citation>
    <scope>NUCLEOTIDE SEQUENCE</scope>
</reference>
<organism evidence="2">
    <name type="scientific">Ixodes scapularis</name>
    <name type="common">Black-legged tick</name>
    <name type="synonym">Deer tick</name>
    <dbReference type="NCBI Taxonomy" id="6945"/>
    <lineage>
        <taxon>Eukaryota</taxon>
        <taxon>Metazoa</taxon>
        <taxon>Ecdysozoa</taxon>
        <taxon>Arthropoda</taxon>
        <taxon>Chelicerata</taxon>
        <taxon>Arachnida</taxon>
        <taxon>Acari</taxon>
        <taxon>Parasitiformes</taxon>
        <taxon>Ixodida</taxon>
        <taxon>Ixodoidea</taxon>
        <taxon>Ixodidae</taxon>
        <taxon>Ixodinae</taxon>
        <taxon>Ixodes</taxon>
    </lineage>
</organism>
<evidence type="ECO:0000313" key="2">
    <source>
        <dbReference type="EMBL" id="MOY44712.1"/>
    </source>
</evidence>
<dbReference type="VEuPathDB" id="VectorBase:ISCW011135"/>
<sequence length="105" mass="11381">MMNVRAATVAVAFFVLVIALVPSEAIFNKRGTICPANGAMEVKGCLYKCPSEVGFGKYKDNVRCTPPNNAGSPTRGVCYNGLCLAINGELEDYPFPKECIVKNRF</sequence>